<proteinExistence type="predicted"/>
<protein>
    <submittedName>
        <fullName evidence="1">Uncharacterized protein</fullName>
    </submittedName>
</protein>
<reference evidence="1" key="2">
    <citation type="journal article" date="2021" name="PeerJ">
        <title>Extensive microbial diversity within the chicken gut microbiome revealed by metagenomics and culture.</title>
        <authorList>
            <person name="Gilroy R."/>
            <person name="Ravi A."/>
            <person name="Getino M."/>
            <person name="Pursley I."/>
            <person name="Horton D.L."/>
            <person name="Alikhan N.F."/>
            <person name="Baker D."/>
            <person name="Gharbi K."/>
            <person name="Hall N."/>
            <person name="Watson M."/>
            <person name="Adriaenssens E.M."/>
            <person name="Foster-Nyarko E."/>
            <person name="Jarju S."/>
            <person name="Secka A."/>
            <person name="Antonio M."/>
            <person name="Oren A."/>
            <person name="Chaudhuri R.R."/>
            <person name="La Ragione R."/>
            <person name="Hildebrand F."/>
            <person name="Pallen M.J."/>
        </authorList>
    </citation>
    <scope>NUCLEOTIDE SEQUENCE</scope>
    <source>
        <strain evidence="1">CHK187-14744</strain>
    </source>
</reference>
<evidence type="ECO:0000313" key="2">
    <source>
        <dbReference type="Proteomes" id="UP000824164"/>
    </source>
</evidence>
<dbReference type="AlphaFoldDB" id="A0A9D1HGN3"/>
<dbReference type="Proteomes" id="UP000824164">
    <property type="component" value="Unassembled WGS sequence"/>
</dbReference>
<dbReference type="EMBL" id="DVLT01000035">
    <property type="protein sequence ID" value="HIU02604.1"/>
    <property type="molecule type" value="Genomic_DNA"/>
</dbReference>
<name>A0A9D1HGN3_9FIRM</name>
<evidence type="ECO:0000313" key="1">
    <source>
        <dbReference type="EMBL" id="HIU02604.1"/>
    </source>
</evidence>
<sequence>MRIAKVVVLILLLTGLLFGGTGIVQLYIWNMQEKVVVMDRQDVDTYSIPAISEETRFYPWTQFDRTQCTSMADLALSSPESYSVIMDSIYSFLKTYGIEPDMMNDLEAYTWLDDTYVYVDKCPVQISGQPQQFYLDFCLNYAQGRMISMHYYDDAEEEGISAGLSEEEKQRLYDAWVNFSWSLDNVGGEYSGEEVIQVLRNMIEVRLLNGQYESLVSGNEIVLVLEPEESEMDASVFGVEGESVYENLMSEEIPTILIYYSPGYQWIHGITIYENH</sequence>
<gene>
    <name evidence="1" type="ORF">IAB63_05065</name>
</gene>
<reference evidence="1" key="1">
    <citation type="submission" date="2020-10" db="EMBL/GenBank/DDBJ databases">
        <authorList>
            <person name="Gilroy R."/>
        </authorList>
    </citation>
    <scope>NUCLEOTIDE SEQUENCE</scope>
    <source>
        <strain evidence="1">CHK187-14744</strain>
    </source>
</reference>
<comment type="caution">
    <text evidence="1">The sequence shown here is derived from an EMBL/GenBank/DDBJ whole genome shotgun (WGS) entry which is preliminary data.</text>
</comment>
<organism evidence="1 2">
    <name type="scientific">Candidatus Onthocola gallistercoris</name>
    <dbReference type="NCBI Taxonomy" id="2840876"/>
    <lineage>
        <taxon>Bacteria</taxon>
        <taxon>Bacillati</taxon>
        <taxon>Bacillota</taxon>
        <taxon>Bacilli</taxon>
        <taxon>Candidatus Onthocola</taxon>
    </lineage>
</organism>
<accession>A0A9D1HGN3</accession>